<evidence type="ECO:0000313" key="6">
    <source>
        <dbReference type="EMBL" id="KAG7516254.1"/>
    </source>
</evidence>
<dbReference type="SMART" id="SM00720">
    <property type="entry name" value="calpain_III"/>
    <property type="match status" value="1"/>
</dbReference>
<evidence type="ECO:0000256" key="3">
    <source>
        <dbReference type="PROSITE-ProRule" id="PRU00239"/>
    </source>
</evidence>
<dbReference type="AlphaFoldDB" id="A0AAV6SFT5"/>
<dbReference type="PROSITE" id="PS50203">
    <property type="entry name" value="CALPAIN_CAT"/>
    <property type="match status" value="1"/>
</dbReference>
<feature type="active site" evidence="2 3">
    <location>
        <position position="110"/>
    </location>
</feature>
<dbReference type="GO" id="GO:0004198">
    <property type="term" value="F:calcium-dependent cysteine-type endopeptidase activity"/>
    <property type="evidence" value="ECO:0007669"/>
    <property type="project" value="InterPro"/>
</dbReference>
<dbReference type="InterPro" id="IPR002048">
    <property type="entry name" value="EF_hand_dom"/>
</dbReference>
<proteinExistence type="inferred from homology"/>
<evidence type="ECO:0000256" key="2">
    <source>
        <dbReference type="PIRSR" id="PIRSR622684-1"/>
    </source>
</evidence>
<name>A0AAV6SFT5_SOLSE</name>
<keyword evidence="3" id="KW-0645">Protease</keyword>
<dbReference type="FunFam" id="3.90.70.10:FF:000054">
    <property type="entry name" value="Calpain 14"/>
    <property type="match status" value="1"/>
</dbReference>
<dbReference type="Proteomes" id="UP000693946">
    <property type="component" value="Linkage Group LG13"/>
</dbReference>
<evidence type="ECO:0000259" key="5">
    <source>
        <dbReference type="PROSITE" id="PS50222"/>
    </source>
</evidence>
<keyword evidence="7" id="KW-1185">Reference proteome</keyword>
<feature type="domain" description="EF-hand" evidence="5">
    <location>
        <begin position="598"/>
        <end position="633"/>
    </location>
</feature>
<evidence type="ECO:0000259" key="4">
    <source>
        <dbReference type="PROSITE" id="PS50203"/>
    </source>
</evidence>
<dbReference type="Pfam" id="PF00648">
    <property type="entry name" value="Peptidase_C2"/>
    <property type="match status" value="1"/>
</dbReference>
<dbReference type="InterPro" id="IPR022683">
    <property type="entry name" value="Calpain_III"/>
</dbReference>
<dbReference type="GO" id="GO:0005509">
    <property type="term" value="F:calcium ion binding"/>
    <property type="evidence" value="ECO:0007669"/>
    <property type="project" value="InterPro"/>
</dbReference>
<sequence>MAVSGKTTPLINLSYEEGSKGTASNPVKYNNQDYRDLKRYHMEKGWLFVDSSFPPNSCSLGDLAYLNNWEEDNVEWLRPADIMKRQNKSDEPTFCMDGTIECSQGGIGNCWFLAALSSLTFSRDLMVQVVPMNQSFVDYAGIFHFRFWRFGKWVDVVIDDFLPTMNNELLSVFSKGGKDFWIPLLEKAYAKVCGSYADMDIGIPADACKDFTGGVSMSYALGGLHSEGREEQLWLSLTRATGCLSMICCGTPPKVGALDNTVSHNGLVAAHSYSVTAVTEVEYLGSKVRLVRLFNPWGGQEWNGKWSDKSDMWNSVSADDQQKRFKRSDGEFWMELEDFCDNFAMVWMSCENPNFTDGDVNYQWICMMHEGSWVSGKSAGGDMSEVMFETNPQYRIKVATNDKTQPGDKNLMLSLMQKPQVKRSRTRCYPIALTIVKLPPGTPEGRLELPFFYENYSVKKGDYYVYDRELIELHSVESGEYVIIPYTKKAYMDAEFVLTIYTKDDVKISVHQKHLEQNESVPPKISDPTDVDLRALFSRYADQNEELDTAQLQKLLNENFPHGSTDGFSSDVCKSMSALVDEDFKLTTTISEFSALWEKMFKYKRIFDIYDMNLNGALSNYELEKAVESAGIDVDIVLVKRLLCRYSDNSATSLRNFIILMIRLENKSSVFKKKAVDGKIQMNWEEWSNVTMYS</sequence>
<dbReference type="PANTHER" id="PTHR10183">
    <property type="entry name" value="CALPAIN"/>
    <property type="match status" value="1"/>
</dbReference>
<dbReference type="InterPro" id="IPR001300">
    <property type="entry name" value="Peptidase_C2_calpain_cat"/>
</dbReference>
<dbReference type="SMART" id="SM00230">
    <property type="entry name" value="CysPc"/>
    <property type="match status" value="1"/>
</dbReference>
<comment type="caution">
    <text evidence="6">The sequence shown here is derived from an EMBL/GenBank/DDBJ whole genome shotgun (WGS) entry which is preliminary data.</text>
</comment>
<dbReference type="InterPro" id="IPR022682">
    <property type="entry name" value="Calpain_domain_III"/>
</dbReference>
<accession>A0AAV6SFT5</accession>
<keyword evidence="3" id="KW-0788">Thiol protease</keyword>
<feature type="domain" description="Calpain catalytic" evidence="4">
    <location>
        <begin position="47"/>
        <end position="346"/>
    </location>
</feature>
<dbReference type="InterPro" id="IPR022684">
    <property type="entry name" value="Calpain_cysteine_protease"/>
</dbReference>
<dbReference type="GO" id="GO:0006508">
    <property type="term" value="P:proteolysis"/>
    <property type="evidence" value="ECO:0007669"/>
    <property type="project" value="UniProtKB-KW"/>
</dbReference>
<dbReference type="PANTHER" id="PTHR10183:SF302">
    <property type="entry name" value="CALPAIN-14"/>
    <property type="match status" value="1"/>
</dbReference>
<reference evidence="6 7" key="1">
    <citation type="journal article" date="2021" name="Sci. Rep.">
        <title>Chromosome anchoring in Senegalese sole (Solea senegalensis) reveals sex-associated markers and genome rearrangements in flatfish.</title>
        <authorList>
            <person name="Guerrero-Cozar I."/>
            <person name="Gomez-Garrido J."/>
            <person name="Berbel C."/>
            <person name="Martinez-Blanch J.F."/>
            <person name="Alioto T."/>
            <person name="Claros M.G."/>
            <person name="Gagnaire P.A."/>
            <person name="Manchado M."/>
        </authorList>
    </citation>
    <scope>NUCLEOTIDE SEQUENCE [LARGE SCALE GENOMIC DNA]</scope>
    <source>
        <strain evidence="6">Sse05_10M</strain>
    </source>
</reference>
<feature type="active site" evidence="2 3">
    <location>
        <position position="271"/>
    </location>
</feature>
<feature type="active site" evidence="2 3">
    <location>
        <position position="295"/>
    </location>
</feature>
<comment type="similarity">
    <text evidence="1">Belongs to the peptidase C2 family.</text>
</comment>
<keyword evidence="3" id="KW-0378">Hydrolase</keyword>
<protein>
    <submittedName>
        <fullName evidence="6">Calpain-1 catalytic subunit-like</fullName>
    </submittedName>
</protein>
<dbReference type="CDD" id="cd00044">
    <property type="entry name" value="CysPc"/>
    <property type="match status" value="1"/>
</dbReference>
<organism evidence="6 7">
    <name type="scientific">Solea senegalensis</name>
    <name type="common">Senegalese sole</name>
    <dbReference type="NCBI Taxonomy" id="28829"/>
    <lineage>
        <taxon>Eukaryota</taxon>
        <taxon>Metazoa</taxon>
        <taxon>Chordata</taxon>
        <taxon>Craniata</taxon>
        <taxon>Vertebrata</taxon>
        <taxon>Euteleostomi</taxon>
        <taxon>Actinopterygii</taxon>
        <taxon>Neopterygii</taxon>
        <taxon>Teleostei</taxon>
        <taxon>Neoteleostei</taxon>
        <taxon>Acanthomorphata</taxon>
        <taxon>Carangaria</taxon>
        <taxon>Pleuronectiformes</taxon>
        <taxon>Pleuronectoidei</taxon>
        <taxon>Soleidae</taxon>
        <taxon>Solea</taxon>
    </lineage>
</organism>
<dbReference type="PROSITE" id="PS50222">
    <property type="entry name" value="EF_HAND_2"/>
    <property type="match status" value="1"/>
</dbReference>
<evidence type="ECO:0000313" key="7">
    <source>
        <dbReference type="Proteomes" id="UP000693946"/>
    </source>
</evidence>
<gene>
    <name evidence="6" type="ORF">JOB18_026961</name>
</gene>
<dbReference type="Pfam" id="PF01067">
    <property type="entry name" value="Calpain_III"/>
    <property type="match status" value="1"/>
</dbReference>
<dbReference type="GO" id="GO:0005737">
    <property type="term" value="C:cytoplasm"/>
    <property type="evidence" value="ECO:0007669"/>
    <property type="project" value="TreeGrafter"/>
</dbReference>
<dbReference type="InterPro" id="IPR000169">
    <property type="entry name" value="Pept_cys_AS"/>
</dbReference>
<dbReference type="PROSITE" id="PS00139">
    <property type="entry name" value="THIOL_PROTEASE_CYS"/>
    <property type="match status" value="1"/>
</dbReference>
<evidence type="ECO:0000256" key="1">
    <source>
        <dbReference type="ARBA" id="ARBA00007623"/>
    </source>
</evidence>
<dbReference type="EMBL" id="JAGKHQ010000005">
    <property type="protein sequence ID" value="KAG7516254.1"/>
    <property type="molecule type" value="Genomic_DNA"/>
</dbReference>